<protein>
    <submittedName>
        <fullName evidence="2">Unplaced genomic scaffold CY34scaffold_531, whole genome shotgun sequence</fullName>
    </submittedName>
</protein>
<accession>A0A0D0A005</accession>
<reference evidence="2 3" key="1">
    <citation type="submission" date="2014-04" db="EMBL/GenBank/DDBJ databases">
        <authorList>
            <consortium name="DOE Joint Genome Institute"/>
            <person name="Kuo A."/>
            <person name="Ruytinx J."/>
            <person name="Rineau F."/>
            <person name="Colpaert J."/>
            <person name="Kohler A."/>
            <person name="Nagy L.G."/>
            <person name="Floudas D."/>
            <person name="Copeland A."/>
            <person name="Barry K.W."/>
            <person name="Cichocki N."/>
            <person name="Veneault-Fourrey C."/>
            <person name="LaButti K."/>
            <person name="Lindquist E.A."/>
            <person name="Lipzen A."/>
            <person name="Lundell T."/>
            <person name="Morin E."/>
            <person name="Murat C."/>
            <person name="Sun H."/>
            <person name="Tunlid A."/>
            <person name="Henrissat B."/>
            <person name="Grigoriev I.V."/>
            <person name="Hibbett D.S."/>
            <person name="Martin F."/>
            <person name="Nordberg H.P."/>
            <person name="Cantor M.N."/>
            <person name="Hua S.X."/>
        </authorList>
    </citation>
    <scope>NUCLEOTIDE SEQUENCE [LARGE SCALE GENOMIC DNA]</scope>
    <source>
        <strain evidence="2 3">UH-Slu-Lm8-n1</strain>
    </source>
</reference>
<keyword evidence="3" id="KW-1185">Reference proteome</keyword>
<evidence type="ECO:0000313" key="2">
    <source>
        <dbReference type="EMBL" id="KIK35101.1"/>
    </source>
</evidence>
<dbReference type="AlphaFoldDB" id="A0A0D0A005"/>
<reference evidence="3" key="2">
    <citation type="submission" date="2015-01" db="EMBL/GenBank/DDBJ databases">
        <title>Evolutionary Origins and Diversification of the Mycorrhizal Mutualists.</title>
        <authorList>
            <consortium name="DOE Joint Genome Institute"/>
            <consortium name="Mycorrhizal Genomics Consortium"/>
            <person name="Kohler A."/>
            <person name="Kuo A."/>
            <person name="Nagy L.G."/>
            <person name="Floudas D."/>
            <person name="Copeland A."/>
            <person name="Barry K.W."/>
            <person name="Cichocki N."/>
            <person name="Veneault-Fourrey C."/>
            <person name="LaButti K."/>
            <person name="Lindquist E.A."/>
            <person name="Lipzen A."/>
            <person name="Lundell T."/>
            <person name="Morin E."/>
            <person name="Murat C."/>
            <person name="Riley R."/>
            <person name="Ohm R."/>
            <person name="Sun H."/>
            <person name="Tunlid A."/>
            <person name="Henrissat B."/>
            <person name="Grigoriev I.V."/>
            <person name="Hibbett D.S."/>
            <person name="Martin F."/>
        </authorList>
    </citation>
    <scope>NUCLEOTIDE SEQUENCE [LARGE SCALE GENOMIC DNA]</scope>
    <source>
        <strain evidence="3">UH-Slu-Lm8-n1</strain>
    </source>
</reference>
<dbReference type="EMBL" id="KN835662">
    <property type="protein sequence ID" value="KIK35101.1"/>
    <property type="molecule type" value="Genomic_DNA"/>
</dbReference>
<sequence>MKAWRLISTVASNIACNPDFLTPLFNANQATTSLQILHPISDRLTSTVASKLPADGSRLTPFNRYPAALFAASAKVSSGTLQRPLGAKSAISLERCIRNCVPACHEQCKLVYAAAPTWGPPLHYENTSEISSAELPYEVIMNLLFLDVVVFKETLPFSHGPSNVKQPSPKTNSSHTLSNRYL</sequence>
<evidence type="ECO:0000313" key="3">
    <source>
        <dbReference type="Proteomes" id="UP000054485"/>
    </source>
</evidence>
<evidence type="ECO:0000256" key="1">
    <source>
        <dbReference type="SAM" id="MobiDB-lite"/>
    </source>
</evidence>
<feature type="region of interest" description="Disordered" evidence="1">
    <location>
        <begin position="159"/>
        <end position="182"/>
    </location>
</feature>
<dbReference type="HOGENOM" id="CLU_1482947_0_0_1"/>
<dbReference type="InParanoid" id="A0A0D0A005"/>
<organism evidence="2 3">
    <name type="scientific">Suillus luteus UH-Slu-Lm8-n1</name>
    <dbReference type="NCBI Taxonomy" id="930992"/>
    <lineage>
        <taxon>Eukaryota</taxon>
        <taxon>Fungi</taxon>
        <taxon>Dikarya</taxon>
        <taxon>Basidiomycota</taxon>
        <taxon>Agaricomycotina</taxon>
        <taxon>Agaricomycetes</taxon>
        <taxon>Agaricomycetidae</taxon>
        <taxon>Boletales</taxon>
        <taxon>Suillineae</taxon>
        <taxon>Suillaceae</taxon>
        <taxon>Suillus</taxon>
    </lineage>
</organism>
<gene>
    <name evidence="2" type="ORF">CY34DRAFT_812409</name>
</gene>
<dbReference type="Proteomes" id="UP000054485">
    <property type="component" value="Unassembled WGS sequence"/>
</dbReference>
<feature type="compositionally biased region" description="Polar residues" evidence="1">
    <location>
        <begin position="160"/>
        <end position="182"/>
    </location>
</feature>
<name>A0A0D0A005_9AGAM</name>
<proteinExistence type="predicted"/>